<dbReference type="RefSeq" id="XP_033650500.1">
    <property type="nucleotide sequence ID" value="XM_033793596.1"/>
</dbReference>
<sequence length="390" mass="43811">MSTPEAGPSEGKEERRRSLGKYMKRMSSVFKRDKSARTNPSSSSAAPSTPAPAAETDPAKQEQPKKEKEEGTAAAPVTAPTTTTSTEPAATAATTSPPPLPASTTPAAAPVTRQLNRAALQQERARALFAKYGLTLESHEWISASAEPIMVQRVERPIRMRVHRFCHHCGTTFGADKVCHNCEHRRCKKCPRYPKRKTPEDKGKQKEDQPAVEDATKRKQKKKHLLTMTTKAGDERVLRPVKQRVRRQCHKCQTYFIPPSATVCEQCRHVRCTKCPREPAKLTKWPHGYPGDAPAESDTEVERTIQVRRVWRKPRMRVHWQCEQCQSHFFPGTALCPGCGHERCDKCTRKPAKKVKREQQFDPDIVRAVEEKLRALAVDDDHVTSGAETA</sequence>
<feature type="compositionally biased region" description="Basic and acidic residues" evidence="1">
    <location>
        <begin position="197"/>
        <end position="217"/>
    </location>
</feature>
<organism evidence="2 3">
    <name type="scientific">Westerdykella ornata</name>
    <dbReference type="NCBI Taxonomy" id="318751"/>
    <lineage>
        <taxon>Eukaryota</taxon>
        <taxon>Fungi</taxon>
        <taxon>Dikarya</taxon>
        <taxon>Ascomycota</taxon>
        <taxon>Pezizomycotina</taxon>
        <taxon>Dothideomycetes</taxon>
        <taxon>Pleosporomycetidae</taxon>
        <taxon>Pleosporales</taxon>
        <taxon>Sporormiaceae</taxon>
        <taxon>Westerdykella</taxon>
    </lineage>
</organism>
<evidence type="ECO:0000256" key="1">
    <source>
        <dbReference type="SAM" id="MobiDB-lite"/>
    </source>
</evidence>
<protein>
    <submittedName>
        <fullName evidence="2">Uncharacterized protein</fullName>
    </submittedName>
</protein>
<dbReference type="InterPro" id="IPR013083">
    <property type="entry name" value="Znf_RING/FYVE/PHD"/>
</dbReference>
<dbReference type="OrthoDB" id="5370011at2759"/>
<dbReference type="AlphaFoldDB" id="A0A6A6J8S5"/>
<feature type="region of interest" description="Disordered" evidence="1">
    <location>
        <begin position="1"/>
        <end position="106"/>
    </location>
</feature>
<feature type="region of interest" description="Disordered" evidence="1">
    <location>
        <begin position="193"/>
        <end position="225"/>
    </location>
</feature>
<evidence type="ECO:0000313" key="3">
    <source>
        <dbReference type="Proteomes" id="UP000800097"/>
    </source>
</evidence>
<feature type="compositionally biased region" description="Basic and acidic residues" evidence="1">
    <location>
        <begin position="57"/>
        <end position="71"/>
    </location>
</feature>
<name>A0A6A6J8S5_WESOR</name>
<dbReference type="EMBL" id="ML986514">
    <property type="protein sequence ID" value="KAF2272961.1"/>
    <property type="molecule type" value="Genomic_DNA"/>
</dbReference>
<evidence type="ECO:0000313" key="2">
    <source>
        <dbReference type="EMBL" id="KAF2272961.1"/>
    </source>
</evidence>
<dbReference type="Proteomes" id="UP000800097">
    <property type="component" value="Unassembled WGS sequence"/>
</dbReference>
<feature type="compositionally biased region" description="Low complexity" evidence="1">
    <location>
        <begin position="37"/>
        <end position="56"/>
    </location>
</feature>
<dbReference type="Gene3D" id="3.30.40.10">
    <property type="entry name" value="Zinc/RING finger domain, C3HC4 (zinc finger)"/>
    <property type="match status" value="1"/>
</dbReference>
<dbReference type="GeneID" id="54546771"/>
<proteinExistence type="predicted"/>
<feature type="compositionally biased region" description="Low complexity" evidence="1">
    <location>
        <begin position="72"/>
        <end position="95"/>
    </location>
</feature>
<reference evidence="2" key="1">
    <citation type="journal article" date="2020" name="Stud. Mycol.">
        <title>101 Dothideomycetes genomes: a test case for predicting lifestyles and emergence of pathogens.</title>
        <authorList>
            <person name="Haridas S."/>
            <person name="Albert R."/>
            <person name="Binder M."/>
            <person name="Bloem J."/>
            <person name="Labutti K."/>
            <person name="Salamov A."/>
            <person name="Andreopoulos B."/>
            <person name="Baker S."/>
            <person name="Barry K."/>
            <person name="Bills G."/>
            <person name="Bluhm B."/>
            <person name="Cannon C."/>
            <person name="Castanera R."/>
            <person name="Culley D."/>
            <person name="Daum C."/>
            <person name="Ezra D."/>
            <person name="Gonzalez J."/>
            <person name="Henrissat B."/>
            <person name="Kuo A."/>
            <person name="Liang C."/>
            <person name="Lipzen A."/>
            <person name="Lutzoni F."/>
            <person name="Magnuson J."/>
            <person name="Mondo S."/>
            <person name="Nolan M."/>
            <person name="Ohm R."/>
            <person name="Pangilinan J."/>
            <person name="Park H.-J."/>
            <person name="Ramirez L."/>
            <person name="Alfaro M."/>
            <person name="Sun H."/>
            <person name="Tritt A."/>
            <person name="Yoshinaga Y."/>
            <person name="Zwiers L.-H."/>
            <person name="Turgeon B."/>
            <person name="Goodwin S."/>
            <person name="Spatafora J."/>
            <person name="Crous P."/>
            <person name="Grigoriev I."/>
        </authorList>
    </citation>
    <scope>NUCLEOTIDE SEQUENCE</scope>
    <source>
        <strain evidence="2">CBS 379.55</strain>
    </source>
</reference>
<accession>A0A6A6J8S5</accession>
<keyword evidence="3" id="KW-1185">Reference proteome</keyword>
<gene>
    <name evidence="2" type="ORF">EI97DRAFT_191405</name>
</gene>